<dbReference type="EMBL" id="FOOY01000024">
    <property type="protein sequence ID" value="SFG83786.1"/>
    <property type="molecule type" value="Genomic_DNA"/>
</dbReference>
<keyword evidence="5" id="KW-1185">Reference proteome</keyword>
<name>A0A1I2V8R7_9BACL</name>
<dbReference type="PANTHER" id="PTHR34580:SF1">
    <property type="entry name" value="PROTEIN PAFC"/>
    <property type="match status" value="1"/>
</dbReference>
<dbReference type="InterPro" id="IPR036390">
    <property type="entry name" value="WH_DNA-bd_sf"/>
</dbReference>
<gene>
    <name evidence="4" type="ORF">SAMN02982927_02939</name>
</gene>
<dbReference type="PROSITE" id="PS51000">
    <property type="entry name" value="HTH_DEOR_2"/>
    <property type="match status" value="1"/>
</dbReference>
<dbReference type="SUPFAM" id="SSF46785">
    <property type="entry name" value="Winged helix' DNA-binding domain"/>
    <property type="match status" value="1"/>
</dbReference>
<keyword evidence="2" id="KW-0804">Transcription</keyword>
<evidence type="ECO:0000256" key="2">
    <source>
        <dbReference type="ARBA" id="ARBA00023163"/>
    </source>
</evidence>
<dbReference type="STRING" id="269670.SAMN02982927_02939"/>
<reference evidence="5" key="1">
    <citation type="submission" date="2016-10" db="EMBL/GenBank/DDBJ databases">
        <authorList>
            <person name="Varghese N."/>
            <person name="Submissions S."/>
        </authorList>
    </citation>
    <scope>NUCLEOTIDE SEQUENCE [LARGE SCALE GENOMIC DNA]</scope>
    <source>
        <strain evidence="5">ATCC 700379</strain>
    </source>
</reference>
<dbReference type="Pfam" id="PF08279">
    <property type="entry name" value="HTH_11"/>
    <property type="match status" value="1"/>
</dbReference>
<evidence type="ECO:0000313" key="5">
    <source>
        <dbReference type="Proteomes" id="UP000198752"/>
    </source>
</evidence>
<dbReference type="AlphaFoldDB" id="A0A1I2V8R7"/>
<sequence>MKTDRLLGIVIYLMNHQQTTAHELAKKFEVSIRTIKRDMETINLAGIPIRSVLGAHGGYSIEPRFTLNKQFVKRQEYMTIITALMGLQSSFHSKNF</sequence>
<protein>
    <submittedName>
        <fullName evidence="4">HTH domain-containing protein</fullName>
    </submittedName>
</protein>
<dbReference type="InterPro" id="IPR001034">
    <property type="entry name" value="DeoR_HTH"/>
</dbReference>
<evidence type="ECO:0000256" key="1">
    <source>
        <dbReference type="ARBA" id="ARBA00023015"/>
    </source>
</evidence>
<dbReference type="InterPro" id="IPR013196">
    <property type="entry name" value="HTH_11"/>
</dbReference>
<dbReference type="OrthoDB" id="9815009at2"/>
<dbReference type="RefSeq" id="WP_093674242.1">
    <property type="nucleotide sequence ID" value="NZ_FOOY01000024.1"/>
</dbReference>
<feature type="domain" description="HTH deoR-type" evidence="3">
    <location>
        <begin position="2"/>
        <end position="61"/>
    </location>
</feature>
<evidence type="ECO:0000259" key="3">
    <source>
        <dbReference type="PROSITE" id="PS51000"/>
    </source>
</evidence>
<dbReference type="InterPro" id="IPR036388">
    <property type="entry name" value="WH-like_DNA-bd_sf"/>
</dbReference>
<proteinExistence type="predicted"/>
<organism evidence="4 5">
    <name type="scientific">Sporolactobacillus nakayamae</name>
    <dbReference type="NCBI Taxonomy" id="269670"/>
    <lineage>
        <taxon>Bacteria</taxon>
        <taxon>Bacillati</taxon>
        <taxon>Bacillota</taxon>
        <taxon>Bacilli</taxon>
        <taxon>Bacillales</taxon>
        <taxon>Sporolactobacillaceae</taxon>
        <taxon>Sporolactobacillus</taxon>
    </lineage>
</organism>
<accession>A0A1I2V8R7</accession>
<dbReference type="PANTHER" id="PTHR34580">
    <property type="match status" value="1"/>
</dbReference>
<dbReference type="Proteomes" id="UP000198752">
    <property type="component" value="Unassembled WGS sequence"/>
</dbReference>
<dbReference type="InterPro" id="IPR051534">
    <property type="entry name" value="CBASS_pafABC_assoc_protein"/>
</dbReference>
<dbReference type="Gene3D" id="1.10.10.10">
    <property type="entry name" value="Winged helix-like DNA-binding domain superfamily/Winged helix DNA-binding domain"/>
    <property type="match status" value="1"/>
</dbReference>
<dbReference type="GO" id="GO:0003700">
    <property type="term" value="F:DNA-binding transcription factor activity"/>
    <property type="evidence" value="ECO:0007669"/>
    <property type="project" value="InterPro"/>
</dbReference>
<keyword evidence="1" id="KW-0805">Transcription regulation</keyword>
<evidence type="ECO:0000313" key="4">
    <source>
        <dbReference type="EMBL" id="SFG83786.1"/>
    </source>
</evidence>